<feature type="region of interest" description="Disordered" evidence="1">
    <location>
        <begin position="54"/>
        <end position="73"/>
    </location>
</feature>
<dbReference type="AlphaFoldDB" id="A0A9N8HLR2"/>
<keyword evidence="3" id="KW-1185">Reference proteome</keyword>
<comment type="caution">
    <text evidence="2">The sequence shown here is derived from an EMBL/GenBank/DDBJ whole genome shotgun (WGS) entry which is preliminary data.</text>
</comment>
<accession>A0A9N8HLR2</accession>
<dbReference type="Proteomes" id="UP001153069">
    <property type="component" value="Unassembled WGS sequence"/>
</dbReference>
<protein>
    <submittedName>
        <fullName evidence="2">Uncharacterized protein</fullName>
    </submittedName>
</protein>
<proteinExistence type="predicted"/>
<evidence type="ECO:0000256" key="1">
    <source>
        <dbReference type="SAM" id="MobiDB-lite"/>
    </source>
</evidence>
<dbReference type="EMBL" id="CAICTM010000935">
    <property type="protein sequence ID" value="CAB9518471.1"/>
    <property type="molecule type" value="Genomic_DNA"/>
</dbReference>
<reference evidence="2" key="1">
    <citation type="submission" date="2020-06" db="EMBL/GenBank/DDBJ databases">
        <authorList>
            <consortium name="Plant Systems Biology data submission"/>
        </authorList>
    </citation>
    <scope>NUCLEOTIDE SEQUENCE</scope>
    <source>
        <strain evidence="2">D6</strain>
    </source>
</reference>
<name>A0A9N8HLR2_9STRA</name>
<sequence length="246" mass="27695">MASMWNKMKNTGSKAKLQGECALLDRELKARKMQFGVDLYRLLREQEKKSMVGGLIGGGSSRNSKLAAPPPGSFRGRIKDQWEIVRKDVVDMEERQEALRLEKTHEEVRRERGMPAVSAKERWQHAGQAVASRGKETKLMAQIALIDRDIQKRKELWGTQVYADAVAAIQNKDNKGLGIKSGVKNAVRGGLLKIDEQEQKIQHCVELAAREIGTMERSKATRISEIDALEEDGAISFRNNKNRTEI</sequence>
<organism evidence="2 3">
    <name type="scientific">Seminavis robusta</name>
    <dbReference type="NCBI Taxonomy" id="568900"/>
    <lineage>
        <taxon>Eukaryota</taxon>
        <taxon>Sar</taxon>
        <taxon>Stramenopiles</taxon>
        <taxon>Ochrophyta</taxon>
        <taxon>Bacillariophyta</taxon>
        <taxon>Bacillariophyceae</taxon>
        <taxon>Bacillariophycidae</taxon>
        <taxon>Naviculales</taxon>
        <taxon>Naviculaceae</taxon>
        <taxon>Seminavis</taxon>
    </lineage>
</organism>
<gene>
    <name evidence="2" type="ORF">SEMRO_937_G222230.1</name>
</gene>
<evidence type="ECO:0000313" key="2">
    <source>
        <dbReference type="EMBL" id="CAB9518471.1"/>
    </source>
</evidence>
<evidence type="ECO:0000313" key="3">
    <source>
        <dbReference type="Proteomes" id="UP001153069"/>
    </source>
</evidence>